<dbReference type="InterPro" id="IPR029021">
    <property type="entry name" value="Prot-tyrosine_phosphatase-like"/>
</dbReference>
<protein>
    <submittedName>
        <fullName evidence="2">Protein phosphatase</fullName>
    </submittedName>
</protein>
<gene>
    <name evidence="2" type="ORF">V6256_07885</name>
</gene>
<dbReference type="Gene3D" id="3.90.190.10">
    <property type="entry name" value="Protein tyrosine phosphatase superfamily"/>
    <property type="match status" value="1"/>
</dbReference>
<dbReference type="EMBL" id="JBAKAZ010000024">
    <property type="protein sequence ID" value="MEL0629526.1"/>
    <property type="molecule type" value="Genomic_DNA"/>
</dbReference>
<dbReference type="Pfam" id="PF22785">
    <property type="entry name" value="Tc-R-P"/>
    <property type="match status" value="1"/>
</dbReference>
<evidence type="ECO:0000313" key="2">
    <source>
        <dbReference type="EMBL" id="MEL0629526.1"/>
    </source>
</evidence>
<dbReference type="SUPFAM" id="SSF52799">
    <property type="entry name" value="(Phosphotyrosine protein) phosphatases II"/>
    <property type="match status" value="1"/>
</dbReference>
<accession>A0ABU9GQF5</accession>
<evidence type="ECO:0000313" key="3">
    <source>
        <dbReference type="Proteomes" id="UP001369082"/>
    </source>
</evidence>
<dbReference type="RefSeq" id="WP_341597557.1">
    <property type="nucleotide sequence ID" value="NZ_JBAKAZ010000024.1"/>
</dbReference>
<dbReference type="InterPro" id="IPR000387">
    <property type="entry name" value="Tyr_Pase_dom"/>
</dbReference>
<organism evidence="2 3">
    <name type="scientific">Psychromonas aquatilis</name>
    <dbReference type="NCBI Taxonomy" id="2005072"/>
    <lineage>
        <taxon>Bacteria</taxon>
        <taxon>Pseudomonadati</taxon>
        <taxon>Pseudomonadota</taxon>
        <taxon>Gammaproteobacteria</taxon>
        <taxon>Alteromonadales</taxon>
        <taxon>Psychromonadaceae</taxon>
        <taxon>Psychromonas</taxon>
    </lineage>
</organism>
<name>A0ABU9GQF5_9GAMM</name>
<dbReference type="PROSITE" id="PS50056">
    <property type="entry name" value="TYR_PHOSPHATASE_2"/>
    <property type="match status" value="1"/>
</dbReference>
<keyword evidence="3" id="KW-1185">Reference proteome</keyword>
<evidence type="ECO:0000259" key="1">
    <source>
        <dbReference type="PROSITE" id="PS50056"/>
    </source>
</evidence>
<dbReference type="InterPro" id="IPR016130">
    <property type="entry name" value="Tyr_Pase_AS"/>
</dbReference>
<dbReference type="Proteomes" id="UP001369082">
    <property type="component" value="Unassembled WGS sequence"/>
</dbReference>
<proteinExistence type="predicted"/>
<feature type="domain" description="Tyrosine specific protein phosphatases" evidence="1">
    <location>
        <begin position="105"/>
        <end position="158"/>
    </location>
</feature>
<comment type="caution">
    <text evidence="2">The sequence shown here is derived from an EMBL/GenBank/DDBJ whole genome shotgun (WGS) entry which is preliminary data.</text>
</comment>
<sequence length="170" mass="18836">MTSHPIFPLAIENSSAKLILTPCPGTKEATIEASLKDLKRSGVSAVITLMETEELKKLSLEHIGKLAKSIGLSWFHLPIEDDSQPDLAFHESWESARIAIHRLLENEKSIAIHCKGGSGRTGIVAAKILLERGEKLEKVLPKIKKIRPNAFSLPLQVEYIESIQQALIRE</sequence>
<reference evidence="2 3" key="1">
    <citation type="submission" date="2024-02" db="EMBL/GenBank/DDBJ databases">
        <title>Bacteria isolated from the canopy kelp, Nereocystis luetkeana.</title>
        <authorList>
            <person name="Pfister C.A."/>
            <person name="Younker I.T."/>
            <person name="Light S.H."/>
        </authorList>
    </citation>
    <scope>NUCLEOTIDE SEQUENCE [LARGE SCALE GENOMIC DNA]</scope>
    <source>
        <strain evidence="2 3">TI.1.05</strain>
    </source>
</reference>
<dbReference type="PROSITE" id="PS00383">
    <property type="entry name" value="TYR_PHOSPHATASE_1"/>
    <property type="match status" value="1"/>
</dbReference>